<sequence length="1046" mass="114897">MKLFELDARSPDAGGELWSGFRRVGSPTLRLMGGQYAVFFDGKGDTYEHAAPAALCGAHARTIEVWAFKESVRGDEETLVAWGRRGGPTASNLALNWGNNGAYGGATHWAADMGWHGTPRAGQWHHLVYTYDGKTARLYDNGAEKASMDIRLVTPQSFPIRLAVQNAANGTPAFKNEYNGSAMSGPVGIALLRLHDSALTETEVQAAFKADQERFKAVAPLTLASLREGGVTKVSAGGLTLTVSKSENKPLGLVADATGFDFLPTDRLLTRLGDGFHHLGDVLVRASGPVETKTQWLAERGQLVLRATVTNTGSSAVELGAVGFPVIFNNIISDRDLPQAHEKCVFFDPYIGQDAGYLRVTRLSGAGPALAVIPDGKTPFEAYQPLREPIGPSQTFEGAYAWLAHSAAYAEKDWGKATPWNVPTKATLAPGESRTYGLRFVLAESIRGLEKAIAAAGRPVAVGVPGYIVPQSSDAKLILNYSKPVKSMTVEPAGALALTPAGKTPAGGATYAVKATGWGRARLTLTYADGLTQTVHYWLTKPAAQAVASLGEFLFTKQWYEKPNDPFGRSPSVMSYDRELNQIVEQDSRAWIAGLGDEGGSSWLTAAMKLFLQPDPAQVAKFERFVDGVLWGNLQFSSGPNKYGVRKTTFFYDPKVLPDFPYRKDINWGSWTSWNKRTSDDVGRGFNYPHVVAAYWSLYRIARNTPGMTKRHDWKWYLEQAFQTTKFLFSGRVGYAELGLMEGTVFLRLLKDLQAEGWTAQASELEALTKKRADKWRQEAYPFGSEMAWDSTGQEEVYAWTKHFGYDDKATVSVNSILGYMQPIPHWGYNSNARRYWDFLYGGKLPRIERQLHHYGSGMNALPVLAEFRSHPDDTYLLRIGYGGMMAPLSNIDQGGFASAAFHSNPDTLRWDYYSGDYGPGFLGHALNTGCYIVNDPELGWQAFGGALTQRGTTITVTPQDSLRQRVFIAPLKLWLVLDAGQFERVTLDTKTKAVTLTFPPKTEHAPVARLRIEGQHKPTPKLPTERGAVVIELGARGRTINLINI</sequence>
<evidence type="ECO:0000313" key="2">
    <source>
        <dbReference type="Proteomes" id="UP000520814"/>
    </source>
</evidence>
<organism evidence="1 2">
    <name type="scientific">Armatimonas rosea</name>
    <dbReference type="NCBI Taxonomy" id="685828"/>
    <lineage>
        <taxon>Bacteria</taxon>
        <taxon>Bacillati</taxon>
        <taxon>Armatimonadota</taxon>
        <taxon>Armatimonadia</taxon>
        <taxon>Armatimonadales</taxon>
        <taxon>Armatimonadaceae</taxon>
        <taxon>Armatimonas</taxon>
    </lineage>
</organism>
<dbReference type="InterPro" id="IPR013320">
    <property type="entry name" value="ConA-like_dom_sf"/>
</dbReference>
<dbReference type="InterPro" id="IPR043750">
    <property type="entry name" value="DUF5695"/>
</dbReference>
<dbReference type="Proteomes" id="UP000520814">
    <property type="component" value="Unassembled WGS sequence"/>
</dbReference>
<evidence type="ECO:0000313" key="1">
    <source>
        <dbReference type="EMBL" id="MBB6053153.1"/>
    </source>
</evidence>
<evidence type="ECO:0008006" key="3">
    <source>
        <dbReference type="Google" id="ProtNLM"/>
    </source>
</evidence>
<proteinExistence type="predicted"/>
<protein>
    <recommendedName>
        <fullName evidence="3">LamG-like jellyroll fold domain-containing protein</fullName>
    </recommendedName>
</protein>
<gene>
    <name evidence="1" type="ORF">HNQ39_004985</name>
</gene>
<dbReference type="RefSeq" id="WP_184203167.1">
    <property type="nucleotide sequence ID" value="NZ_JACHGW010000005.1"/>
</dbReference>
<comment type="caution">
    <text evidence="1">The sequence shown here is derived from an EMBL/GenBank/DDBJ whole genome shotgun (WGS) entry which is preliminary data.</text>
</comment>
<dbReference type="AlphaFoldDB" id="A0A7W9SVI3"/>
<name>A0A7W9SVI3_ARMRO</name>
<dbReference type="Gene3D" id="2.60.120.200">
    <property type="match status" value="1"/>
</dbReference>
<dbReference type="EMBL" id="JACHGW010000005">
    <property type="protein sequence ID" value="MBB6053153.1"/>
    <property type="molecule type" value="Genomic_DNA"/>
</dbReference>
<keyword evidence="2" id="KW-1185">Reference proteome</keyword>
<accession>A0A7W9SVI3</accession>
<dbReference type="SUPFAM" id="SSF49899">
    <property type="entry name" value="Concanavalin A-like lectins/glucanases"/>
    <property type="match status" value="1"/>
</dbReference>
<dbReference type="Pfam" id="PF18951">
    <property type="entry name" value="DUF5695"/>
    <property type="match status" value="1"/>
</dbReference>
<reference evidence="1 2" key="1">
    <citation type="submission" date="2020-08" db="EMBL/GenBank/DDBJ databases">
        <title>Genomic Encyclopedia of Type Strains, Phase IV (KMG-IV): sequencing the most valuable type-strain genomes for metagenomic binning, comparative biology and taxonomic classification.</title>
        <authorList>
            <person name="Goeker M."/>
        </authorList>
    </citation>
    <scope>NUCLEOTIDE SEQUENCE [LARGE SCALE GENOMIC DNA]</scope>
    <source>
        <strain evidence="1 2">DSM 23562</strain>
    </source>
</reference>
<dbReference type="Pfam" id="PF13385">
    <property type="entry name" value="Laminin_G_3"/>
    <property type="match status" value="1"/>
</dbReference>